<feature type="compositionally biased region" description="Acidic residues" evidence="1">
    <location>
        <begin position="391"/>
        <end position="410"/>
    </location>
</feature>
<comment type="caution">
    <text evidence="2">The sequence shown here is derived from an EMBL/GenBank/DDBJ whole genome shotgun (WGS) entry which is preliminary data.</text>
</comment>
<evidence type="ECO:0000313" key="2">
    <source>
        <dbReference type="EMBL" id="KAK0369180.1"/>
    </source>
</evidence>
<proteinExistence type="predicted"/>
<dbReference type="Proteomes" id="UP001169217">
    <property type="component" value="Unassembled WGS sequence"/>
</dbReference>
<dbReference type="EMBL" id="JARUPT010000694">
    <property type="protein sequence ID" value="KAK0369180.1"/>
    <property type="molecule type" value="Genomic_DNA"/>
</dbReference>
<name>A0ABQ9PGX4_9PEZI</name>
<evidence type="ECO:0000313" key="3">
    <source>
        <dbReference type="Proteomes" id="UP001169217"/>
    </source>
</evidence>
<feature type="region of interest" description="Disordered" evidence="1">
    <location>
        <begin position="204"/>
        <end position="229"/>
    </location>
</feature>
<reference evidence="2" key="1">
    <citation type="submission" date="2023-04" db="EMBL/GenBank/DDBJ databases">
        <title>Colletotrichum limetticola genome sequence.</title>
        <authorList>
            <person name="Baroncelli R."/>
        </authorList>
    </citation>
    <scope>NUCLEOTIDE SEQUENCE</scope>
    <source>
        <strain evidence="2">KLA-Anderson</strain>
    </source>
</reference>
<organism evidence="2 3">
    <name type="scientific">Colletotrichum limetticola</name>
    <dbReference type="NCBI Taxonomy" id="1209924"/>
    <lineage>
        <taxon>Eukaryota</taxon>
        <taxon>Fungi</taxon>
        <taxon>Dikarya</taxon>
        <taxon>Ascomycota</taxon>
        <taxon>Pezizomycotina</taxon>
        <taxon>Sordariomycetes</taxon>
        <taxon>Hypocreomycetidae</taxon>
        <taxon>Glomerellales</taxon>
        <taxon>Glomerellaceae</taxon>
        <taxon>Colletotrichum</taxon>
        <taxon>Colletotrichum acutatum species complex</taxon>
    </lineage>
</organism>
<gene>
    <name evidence="2" type="ORF">CLIM01_13466</name>
</gene>
<protein>
    <submittedName>
        <fullName evidence="2">Uncharacterized protein</fullName>
    </submittedName>
</protein>
<keyword evidence="3" id="KW-1185">Reference proteome</keyword>
<sequence>MSSAVPSAPVSRGPRQEWPIPVHLANGRLDTVVRCGDRDPVHYHLIEALRDLDNGRPWPSVWAVPGSSINRVIQNTRALLSAEEANRHIRFRIHSETTPNRATVQQREELYGDQIQFFETSDIYQWAQRNSNDDHAQPCNMFVLTSIHAASARSAWGPAVRDIVNDGGSVLPSWVAGYRNAILIQDENDVVEIADDMDVDVVSIPSTDSEAPEENNRRESPGERDAVDAVSPSVHVDGAAQSGEDAQHPGAEPLAPIQHPARASHNEGMDTVHFSTGETALVEAGLIDQLRHQAPEFFTNAGTHLVRDAEQQAPMSRLGMKPISPTREQHSLPRRDTAAEETLSRKEAHHPYSVTCELEYSGGHRGHVRVEIERETAKAGSETKRHRPGYEEVEGDGEESSVDSSDEDSDEAPRVRSREYVLGHNPRVRVRVAIWEKVAETAPGSPRQEATRPGEDAIKEEPDTMDT</sequence>
<feature type="region of interest" description="Disordered" evidence="1">
    <location>
        <begin position="438"/>
        <end position="467"/>
    </location>
</feature>
<feature type="compositionally biased region" description="Basic and acidic residues" evidence="1">
    <location>
        <begin position="449"/>
        <end position="467"/>
    </location>
</feature>
<feature type="compositionally biased region" description="Basic and acidic residues" evidence="1">
    <location>
        <begin position="374"/>
        <end position="383"/>
    </location>
</feature>
<evidence type="ECO:0000256" key="1">
    <source>
        <dbReference type="SAM" id="MobiDB-lite"/>
    </source>
</evidence>
<feature type="compositionally biased region" description="Basic and acidic residues" evidence="1">
    <location>
        <begin position="327"/>
        <end position="350"/>
    </location>
</feature>
<feature type="compositionally biased region" description="Basic and acidic residues" evidence="1">
    <location>
        <begin position="411"/>
        <end position="421"/>
    </location>
</feature>
<accession>A0ABQ9PGX4</accession>
<feature type="compositionally biased region" description="Basic and acidic residues" evidence="1">
    <location>
        <begin position="214"/>
        <end position="227"/>
    </location>
</feature>
<feature type="region of interest" description="Disordered" evidence="1">
    <location>
        <begin position="374"/>
        <end position="423"/>
    </location>
</feature>
<feature type="region of interest" description="Disordered" evidence="1">
    <location>
        <begin position="319"/>
        <end position="350"/>
    </location>
</feature>